<dbReference type="SUPFAM" id="SSF82671">
    <property type="entry name" value="SEA domain"/>
    <property type="match status" value="12"/>
</dbReference>
<dbReference type="Pfam" id="PF01390">
    <property type="entry name" value="SEA"/>
    <property type="match status" value="12"/>
</dbReference>
<proteinExistence type="predicted"/>
<feature type="domain" description="SEA" evidence="2">
    <location>
        <begin position="852"/>
        <end position="972"/>
    </location>
</feature>
<reference evidence="3 4" key="1">
    <citation type="journal article" date="2013" name="Nat. Commun.">
        <title>Genome analysis reveals insights into physiology and longevity of the Brandt's bat Myotis brandtii.</title>
        <authorList>
            <person name="Seim I."/>
            <person name="Fang X."/>
            <person name="Xiong Z."/>
            <person name="Lobanov A.V."/>
            <person name="Huang Z."/>
            <person name="Ma S."/>
            <person name="Feng Y."/>
            <person name="Turanov A.A."/>
            <person name="Zhu Y."/>
            <person name="Lenz T.L."/>
            <person name="Gerashchenko M.V."/>
            <person name="Fan D."/>
            <person name="Hee Yim S."/>
            <person name="Yao X."/>
            <person name="Jordan D."/>
            <person name="Xiong Y."/>
            <person name="Ma Y."/>
            <person name="Lyapunov A.N."/>
            <person name="Chen G."/>
            <person name="Kulakova O.I."/>
            <person name="Sun Y."/>
            <person name="Lee S.G."/>
            <person name="Bronson R.T."/>
            <person name="Moskalev A.A."/>
            <person name="Sunyaev S.R."/>
            <person name="Zhang G."/>
            <person name="Krogh A."/>
            <person name="Wang J."/>
            <person name="Gladyshev V.N."/>
        </authorList>
    </citation>
    <scope>NUCLEOTIDE SEQUENCE [LARGE SCALE GENOMIC DNA]</scope>
</reference>
<feature type="domain" description="SEA" evidence="2">
    <location>
        <begin position="1286"/>
        <end position="1407"/>
    </location>
</feature>
<dbReference type="Gene3D" id="3.30.70.960">
    <property type="entry name" value="SEA domain"/>
    <property type="match status" value="12"/>
</dbReference>
<feature type="domain" description="SEA" evidence="2">
    <location>
        <begin position="406"/>
        <end position="527"/>
    </location>
</feature>
<dbReference type="InterPro" id="IPR000082">
    <property type="entry name" value="SEA_dom"/>
</dbReference>
<name>S7MR00_MYOBR</name>
<feature type="region of interest" description="Disordered" evidence="1">
    <location>
        <begin position="1"/>
        <end position="40"/>
    </location>
</feature>
<dbReference type="EMBL" id="KE161892">
    <property type="protein sequence ID" value="EPQ05845.1"/>
    <property type="molecule type" value="Genomic_DNA"/>
</dbReference>
<evidence type="ECO:0000256" key="1">
    <source>
        <dbReference type="SAM" id="MobiDB-lite"/>
    </source>
</evidence>
<feature type="domain" description="SEA" evidence="2">
    <location>
        <begin position="1792"/>
        <end position="1911"/>
    </location>
</feature>
<dbReference type="InterPro" id="IPR036364">
    <property type="entry name" value="SEA_dom_sf"/>
</dbReference>
<protein>
    <submittedName>
        <fullName evidence="3">Mucin-16</fullName>
    </submittedName>
</protein>
<feature type="domain" description="SEA" evidence="2">
    <location>
        <begin position="540"/>
        <end position="661"/>
    </location>
</feature>
<feature type="domain" description="SEA" evidence="2">
    <location>
        <begin position="273"/>
        <end position="393"/>
    </location>
</feature>
<dbReference type="eggNOG" id="ENOG502RD3J">
    <property type="taxonomic scope" value="Eukaryota"/>
</dbReference>
<keyword evidence="4" id="KW-1185">Reference proteome</keyword>
<feature type="compositionally biased region" description="Low complexity" evidence="1">
    <location>
        <begin position="1"/>
        <end position="19"/>
    </location>
</feature>
<feature type="domain" description="SEA" evidence="2">
    <location>
        <begin position="1119"/>
        <end position="1240"/>
    </location>
</feature>
<feature type="domain" description="SEA" evidence="2">
    <location>
        <begin position="985"/>
        <end position="1106"/>
    </location>
</feature>
<feature type="domain" description="SEA" evidence="2">
    <location>
        <begin position="696"/>
        <end position="817"/>
    </location>
</feature>
<gene>
    <name evidence="3" type="ORF">D623_10001517</name>
</gene>
<dbReference type="PROSITE" id="PS50024">
    <property type="entry name" value="SEA"/>
    <property type="match status" value="12"/>
</dbReference>
<feature type="compositionally biased region" description="Polar residues" evidence="1">
    <location>
        <begin position="20"/>
        <end position="36"/>
    </location>
</feature>
<feature type="domain" description="SEA" evidence="2">
    <location>
        <begin position="1667"/>
        <end position="1778"/>
    </location>
</feature>
<evidence type="ECO:0000259" key="2">
    <source>
        <dbReference type="PROSITE" id="PS50024"/>
    </source>
</evidence>
<dbReference type="Proteomes" id="UP000052978">
    <property type="component" value="Unassembled WGS sequence"/>
</dbReference>
<accession>S7MR00</accession>
<sequence length="1955" mass="215688">MSKTTPSVSPSESESTLTVATDSGTETSSALPTLTVSPGVPDKVTSQVTISETDDSTVVPTLTLTAGEPETTALLATHPSAETSINFLASTIFPHLPDTTASLSIQPGMDLSTTISTSTLFHGSSDTTSLLATSPASKASTGLPTLTVSSVVLGPASTPATTGEPYTVASWSTLTSPPAASVGFPEFSDTVTGGTVTLTAAESSPGGLSPTTILKTTTLAATKSAATGSDRTVAETTATFSTLSESSFVPVTTPEMSTEAYVSVTSRTTAVPLLIPFIVNFTITNLRYTEDMGNLGSEIFNATERHLQQLLGPLFRNSIGSLYAGCRLTLLRAEKEGASTTVGAICTHYADPTGFRLDREQLYWELSRQTHGVTRLDPYTLDSNSLFISGYNHRYWIPTTSNVGPAPVPFTLNFTITNMLYTPDMRLPGSAKFNSTERVLNHLLGPLFKNTSIGPLYSGCQLALLRTEKDGASTGVDTICTYHPNPIGPGLDIEELYQELSQLTHGVTLLDTYTLDRDSLYVNGYNYHNWTPATSSVSPSLVSFTLNFTITSLRYTEGMGNPGSEIFNNMERILNRLLKPLFQNSSIGPFYFGCRLTLLRPEKNGTTTGIDTVCTYHSDYVDPKLDREQLYWEMSRGTHGVTQLGSFTLDKDSLYINGYTHQTSASTPSATVTSTLFPRTSLVPTHFFSSTAAVSFLVPFTLNFTITNLHYEEDMQHPGSRKFNTTERILQGLLKSVFKNSSLRLLYAGCRLASLSSEKEGTATRVDVICTHRPDPDGPGLDREQLYWELRQLTHGISMLRPYTLDRDSLYVNGFTHQSSTLITSTPRTSTVEQENFGTPPSFSSPTAAGPALMSFTLNFTITNLNYTEDMQPGSAKFNSTESILQYLLEPLFTNSSIGSLYTGCRLTTLRPEKGETATGVDAICTYHPDPAVPVLDREQLYWELSHQTHGVTRLDPYILDRDHLYVNGYTRPVLTSIPSVSVLALVPFTLNFTITNLHYMKDMQQPSSVKFNKIEKILQQLLRPLFKNTSISLLYSSCRLTLLRPERDGAATSVDTACNYRPDPAGPGLDRKQLYRELTQLTQGVTKLGPYTLDQDSLYVNGYTHQTSETTPHATGPPLVPFTLNFTITNLHYTDDMWPPGSLKFNTTEKSLQPLLKVLFKNTSVGTLYSGCRLTRLRPKKKGTATGVDIVCTHRPDPVVPGLDRERLYWELSLLTGGFAHLDPYTLDQDSFYINGYTYQTQTTTPSSYTHLASATTPNIPVTSIPFISLAPSPSSRLTVATAPTLVFFTLNFTITDLLYTEDMGHPASLKFNSTERVLLHHLRLLLGKTSVGPLFSHCRLASLRVEKHGAATGVDIVCTQHSNHGGPRLDREQLYWELSHETHGVTRLGSFTLDRNSLHVNGYTLQVTTMTPTTAEVSEEPFTLNFTIDNLHYTADMSHRGSHMFNITDILMQHLISPLFRNSSLGPRYAGCKVTSLRSVKNGAKTGVDLLCTYRQPSSGPGLPAKQLFHELIWQTHGITKLGSYSLDKDSLYLNGYNERGPDEPPTILLYNLETLTLNFTISNLQYSVDMGSGSAMFNSTQSILQDLVRPWSQQLLVGPEKDGAATRVDIICTYHPDPLNPGLDRDRLYWELSQLTHSVTQMGRYTLVRGSLFVNGYAPQDLSIQSEYQLNFRIINWNLSNPDPMSSEYTSLLRDIQDKVTKLYRGSQLGDAFYSCLVTDLKLGSVTVTIQELFSSSVDPRMVKQIFLDKTLNASSHWLGATYHLADIQVTEVEASVHLPTDKPTSSPSPQHLQLNFTVTNLLYVQDIGLPGTTTHQRNKRSMENALNQLFRNSSIKNYFSDCQIIAFRSVPHSNHTRVDSLCHFSPLAQKMDRVAIYEEFLQLTQNGTHLQNFTLDRNSVLVDGYSPSRPETLTGNSVLSSHSLRILLLGDYNNDMRTTIIDNLISAKQHD</sequence>
<feature type="domain" description="SEA" evidence="2">
    <location>
        <begin position="1554"/>
        <end position="1662"/>
    </location>
</feature>
<dbReference type="PANTHER" id="PTHR14672:SF1">
    <property type="entry name" value="MUCIN-16"/>
    <property type="match status" value="1"/>
</dbReference>
<dbReference type="InterPro" id="IPR028850">
    <property type="entry name" value="MUC16"/>
</dbReference>
<evidence type="ECO:0000313" key="3">
    <source>
        <dbReference type="EMBL" id="EPQ05845.1"/>
    </source>
</evidence>
<dbReference type="FunFam" id="3.30.70.960:FF:000003">
    <property type="entry name" value="MUC16 isoform 1"/>
    <property type="match status" value="9"/>
</dbReference>
<feature type="domain" description="SEA" evidence="2">
    <location>
        <begin position="1420"/>
        <end position="1541"/>
    </location>
</feature>
<organism evidence="3 4">
    <name type="scientific">Myotis brandtii</name>
    <name type="common">Brandt's bat</name>
    <dbReference type="NCBI Taxonomy" id="109478"/>
    <lineage>
        <taxon>Eukaryota</taxon>
        <taxon>Metazoa</taxon>
        <taxon>Chordata</taxon>
        <taxon>Craniata</taxon>
        <taxon>Vertebrata</taxon>
        <taxon>Euteleostomi</taxon>
        <taxon>Mammalia</taxon>
        <taxon>Eutheria</taxon>
        <taxon>Laurasiatheria</taxon>
        <taxon>Chiroptera</taxon>
        <taxon>Yangochiroptera</taxon>
        <taxon>Vespertilionidae</taxon>
        <taxon>Myotis</taxon>
    </lineage>
</organism>
<feature type="region of interest" description="Disordered" evidence="1">
    <location>
        <begin position="825"/>
        <end position="844"/>
    </location>
</feature>
<dbReference type="PANTHER" id="PTHR14672">
    <property type="entry name" value="MUCIN-16"/>
    <property type="match status" value="1"/>
</dbReference>
<evidence type="ECO:0000313" key="4">
    <source>
        <dbReference type="Proteomes" id="UP000052978"/>
    </source>
</evidence>